<feature type="compositionally biased region" description="Low complexity" evidence="1">
    <location>
        <begin position="24"/>
        <end position="39"/>
    </location>
</feature>
<proteinExistence type="predicted"/>
<gene>
    <name evidence="3" type="ORF">PU560_03575</name>
</gene>
<evidence type="ECO:0000256" key="2">
    <source>
        <dbReference type="SAM" id="Phobius"/>
    </source>
</evidence>
<accession>A0ABT5TU12</accession>
<feature type="transmembrane region" description="Helical" evidence="2">
    <location>
        <begin position="88"/>
        <end position="108"/>
    </location>
</feature>
<keyword evidence="4" id="KW-1185">Reference proteome</keyword>
<evidence type="ECO:0000313" key="4">
    <source>
        <dbReference type="Proteomes" id="UP001165561"/>
    </source>
</evidence>
<sequence length="160" mass="16990">MSNPVFENSPYFGENRRRGRQQRTPNGYPAYPGYTPGTGTTYAQSGGQAQYGQAQYGQAPEQVRDLENTYQAPSAAPADTGRMTYDDVIMKTGVVLGVIVLFAAANWLLFGANLVLTFGGAIVGLVLGLVNAFKREPSPGLILAYAAAEGLFLGGISSIF</sequence>
<feature type="region of interest" description="Disordered" evidence="1">
    <location>
        <begin position="1"/>
        <end position="39"/>
    </location>
</feature>
<dbReference type="Pfam" id="PF12811">
    <property type="entry name" value="BaxI_1"/>
    <property type="match status" value="1"/>
</dbReference>
<feature type="transmembrane region" description="Helical" evidence="2">
    <location>
        <begin position="140"/>
        <end position="159"/>
    </location>
</feature>
<dbReference type="InterPro" id="IPR010539">
    <property type="entry name" value="BaxI_1-like"/>
</dbReference>
<comment type="caution">
    <text evidence="3">The sequence shown here is derived from an EMBL/GenBank/DDBJ whole genome shotgun (WGS) entry which is preliminary data.</text>
</comment>
<organism evidence="3 4">
    <name type="scientific">Georgenia halotolerans</name>
    <dbReference type="NCBI Taxonomy" id="3028317"/>
    <lineage>
        <taxon>Bacteria</taxon>
        <taxon>Bacillati</taxon>
        <taxon>Actinomycetota</taxon>
        <taxon>Actinomycetes</taxon>
        <taxon>Micrococcales</taxon>
        <taxon>Bogoriellaceae</taxon>
        <taxon>Georgenia</taxon>
    </lineage>
</organism>
<keyword evidence="2" id="KW-1133">Transmembrane helix</keyword>
<evidence type="ECO:0000256" key="1">
    <source>
        <dbReference type="SAM" id="MobiDB-lite"/>
    </source>
</evidence>
<protein>
    <submittedName>
        <fullName evidence="3">Bax inhibitor-1/YccA family protein</fullName>
    </submittedName>
</protein>
<name>A0ABT5TU12_9MICO</name>
<feature type="transmembrane region" description="Helical" evidence="2">
    <location>
        <begin position="114"/>
        <end position="133"/>
    </location>
</feature>
<feature type="non-terminal residue" evidence="3">
    <location>
        <position position="160"/>
    </location>
</feature>
<dbReference type="PANTHER" id="PTHR41282:SF1">
    <property type="entry name" value="CONSERVED TRANSMEMBRANE PROTEIN-RELATED"/>
    <property type="match status" value="1"/>
</dbReference>
<reference evidence="3" key="1">
    <citation type="submission" date="2023-02" db="EMBL/GenBank/DDBJ databases">
        <title>Georgenia sp.10Sc9-8, isolated from a soil sample collected from the Taklamakan desert.</title>
        <authorList>
            <person name="Liu S."/>
        </authorList>
    </citation>
    <scope>NUCLEOTIDE SEQUENCE</scope>
    <source>
        <strain evidence="3">10Sc9-8</strain>
    </source>
</reference>
<keyword evidence="2" id="KW-0472">Membrane</keyword>
<evidence type="ECO:0000313" key="3">
    <source>
        <dbReference type="EMBL" id="MDD9205548.1"/>
    </source>
</evidence>
<dbReference type="Proteomes" id="UP001165561">
    <property type="component" value="Unassembled WGS sequence"/>
</dbReference>
<dbReference type="EMBL" id="JARACI010000545">
    <property type="protein sequence ID" value="MDD9205548.1"/>
    <property type="molecule type" value="Genomic_DNA"/>
</dbReference>
<keyword evidence="2" id="KW-0812">Transmembrane</keyword>
<dbReference type="PANTHER" id="PTHR41282">
    <property type="entry name" value="CONSERVED TRANSMEMBRANE PROTEIN-RELATED"/>
    <property type="match status" value="1"/>
</dbReference>